<accession>A0A2S7YGP7</accession>
<sequence>MVASNTVESSDKKPPVLSLQDLSIIEAFDQGATEAKYVTFYQVTREDELYFGQLFKKKKEITLAEYNAALEHVPDSEIYPAVPPDSPLTIAPDDLDDVSAFIKRPGINCYEEMKGSDFIPKGVLEETLIMEQISKTPHPYIIGYLGCRVRRGRITALVLERLDKTLQQHVHEPSFAKLDGEKFAEALESAVAYLHSLGLAHNDINPGNIMVKGGMPVLIDFGSCQPFGGRLQSLGSPGWCEEVFFTSQAKHDMYALRKLREWLEKPE</sequence>
<dbReference type="Proteomes" id="UP000237441">
    <property type="component" value="Unassembled WGS sequence"/>
</dbReference>
<evidence type="ECO:0000259" key="1">
    <source>
        <dbReference type="PROSITE" id="PS50011"/>
    </source>
</evidence>
<dbReference type="AlphaFoldDB" id="A0A2S7YGP7"/>
<dbReference type="PANTHER" id="PTHR44167:SF24">
    <property type="entry name" value="SERINE_THREONINE-PROTEIN KINASE CHK2"/>
    <property type="match status" value="1"/>
</dbReference>
<feature type="domain" description="Protein kinase" evidence="1">
    <location>
        <begin position="40"/>
        <end position="267"/>
    </location>
</feature>
<name>A0A2S7YGP7_BEABA</name>
<comment type="caution">
    <text evidence="2">The sequence shown here is derived from an EMBL/GenBank/DDBJ whole genome shotgun (WGS) entry which is preliminary data.</text>
</comment>
<evidence type="ECO:0000313" key="3">
    <source>
        <dbReference type="Proteomes" id="UP000237441"/>
    </source>
</evidence>
<dbReference type="GO" id="GO:0005524">
    <property type="term" value="F:ATP binding"/>
    <property type="evidence" value="ECO:0007669"/>
    <property type="project" value="InterPro"/>
</dbReference>
<organism evidence="2 3">
    <name type="scientific">Beauveria bassiana</name>
    <name type="common">White muscardine disease fungus</name>
    <name type="synonym">Tritirachium shiotae</name>
    <dbReference type="NCBI Taxonomy" id="176275"/>
    <lineage>
        <taxon>Eukaryota</taxon>
        <taxon>Fungi</taxon>
        <taxon>Dikarya</taxon>
        <taxon>Ascomycota</taxon>
        <taxon>Pezizomycotina</taxon>
        <taxon>Sordariomycetes</taxon>
        <taxon>Hypocreomycetidae</taxon>
        <taxon>Hypocreales</taxon>
        <taxon>Cordycipitaceae</taxon>
        <taxon>Beauveria</taxon>
    </lineage>
</organism>
<dbReference type="PANTHER" id="PTHR44167">
    <property type="entry name" value="OVARIAN-SPECIFIC SERINE/THREONINE-PROTEIN KINASE LOK-RELATED"/>
    <property type="match status" value="1"/>
</dbReference>
<dbReference type="PROSITE" id="PS50011">
    <property type="entry name" value="PROTEIN_KINASE_DOM"/>
    <property type="match status" value="1"/>
</dbReference>
<protein>
    <recommendedName>
        <fullName evidence="1">Protein kinase domain-containing protein</fullName>
    </recommendedName>
</protein>
<dbReference type="InterPro" id="IPR000719">
    <property type="entry name" value="Prot_kinase_dom"/>
</dbReference>
<reference evidence="2 3" key="1">
    <citation type="submission" date="2016-07" db="EMBL/GenBank/DDBJ databases">
        <title>Comparative genomics of the entomopathogenic fungus Beauveria bassiana.</title>
        <authorList>
            <person name="Valero Jimenez C.A."/>
            <person name="Zwaan B.J."/>
            <person name="Van Kan J.A."/>
            <person name="Takken W."/>
            <person name="Debets A.J."/>
            <person name="Schoustra S.E."/>
            <person name="Koenraadt C.J."/>
        </authorList>
    </citation>
    <scope>NUCLEOTIDE SEQUENCE [LARGE SCALE GENOMIC DNA]</scope>
    <source>
        <strain evidence="2 3">ARSEF 8028</strain>
    </source>
</reference>
<proteinExistence type="predicted"/>
<dbReference type="GO" id="GO:0044773">
    <property type="term" value="P:mitotic DNA damage checkpoint signaling"/>
    <property type="evidence" value="ECO:0007669"/>
    <property type="project" value="TreeGrafter"/>
</dbReference>
<evidence type="ECO:0000313" key="2">
    <source>
        <dbReference type="EMBL" id="PQK15042.1"/>
    </source>
</evidence>
<dbReference type="InterPro" id="IPR011009">
    <property type="entry name" value="Kinase-like_dom_sf"/>
</dbReference>
<dbReference type="EMBL" id="JRHA01000005">
    <property type="protein sequence ID" value="PQK15042.1"/>
    <property type="molecule type" value="Genomic_DNA"/>
</dbReference>
<dbReference type="OrthoDB" id="4864377at2759"/>
<dbReference type="Pfam" id="PF00069">
    <property type="entry name" value="Pkinase"/>
    <property type="match status" value="1"/>
</dbReference>
<dbReference type="Gene3D" id="1.10.510.10">
    <property type="entry name" value="Transferase(Phosphotransferase) domain 1"/>
    <property type="match status" value="1"/>
</dbReference>
<dbReference type="GO" id="GO:0005634">
    <property type="term" value="C:nucleus"/>
    <property type="evidence" value="ECO:0007669"/>
    <property type="project" value="TreeGrafter"/>
</dbReference>
<dbReference type="SUPFAM" id="SSF56112">
    <property type="entry name" value="Protein kinase-like (PK-like)"/>
    <property type="match status" value="1"/>
</dbReference>
<dbReference type="GO" id="GO:0004674">
    <property type="term" value="F:protein serine/threonine kinase activity"/>
    <property type="evidence" value="ECO:0007669"/>
    <property type="project" value="TreeGrafter"/>
</dbReference>
<gene>
    <name evidence="2" type="ORF">BB8028_0005g05590</name>
</gene>